<keyword evidence="2 3" id="KW-0326">Glycosidase</keyword>
<evidence type="ECO:0000313" key="6">
    <source>
        <dbReference type="EMBL" id="GAA3128240.1"/>
    </source>
</evidence>
<protein>
    <submittedName>
        <fullName evidence="6">Cellulase family glycosylhydrolase</fullName>
    </submittedName>
</protein>
<evidence type="ECO:0000259" key="5">
    <source>
        <dbReference type="Pfam" id="PF00150"/>
    </source>
</evidence>
<feature type="signal peptide" evidence="4">
    <location>
        <begin position="1"/>
        <end position="19"/>
    </location>
</feature>
<dbReference type="PANTHER" id="PTHR31308:SF5">
    <property type="entry name" value="ERGOSTERYL-BETA-GLUCOSIDASE"/>
    <property type="match status" value="1"/>
</dbReference>
<proteinExistence type="inferred from homology"/>
<dbReference type="PANTHER" id="PTHR31308">
    <property type="match status" value="1"/>
</dbReference>
<evidence type="ECO:0000256" key="1">
    <source>
        <dbReference type="ARBA" id="ARBA00022801"/>
    </source>
</evidence>
<gene>
    <name evidence="6" type="ORF">GCM10010466_18700</name>
</gene>
<reference evidence="7" key="1">
    <citation type="journal article" date="2019" name="Int. J. Syst. Evol. Microbiol.">
        <title>The Global Catalogue of Microorganisms (GCM) 10K type strain sequencing project: providing services to taxonomists for standard genome sequencing and annotation.</title>
        <authorList>
            <consortium name="The Broad Institute Genomics Platform"/>
            <consortium name="The Broad Institute Genome Sequencing Center for Infectious Disease"/>
            <person name="Wu L."/>
            <person name="Ma J."/>
        </authorList>
    </citation>
    <scope>NUCLEOTIDE SEQUENCE [LARGE SCALE GENOMIC DNA]</scope>
    <source>
        <strain evidence="7">JCM 9373</strain>
    </source>
</reference>
<evidence type="ECO:0000256" key="3">
    <source>
        <dbReference type="RuleBase" id="RU361153"/>
    </source>
</evidence>
<evidence type="ECO:0000313" key="7">
    <source>
        <dbReference type="Proteomes" id="UP001500320"/>
    </source>
</evidence>
<comment type="similarity">
    <text evidence="3">Belongs to the glycosyl hydrolase 5 (cellulase A) family.</text>
</comment>
<evidence type="ECO:0000256" key="2">
    <source>
        <dbReference type="ARBA" id="ARBA00023295"/>
    </source>
</evidence>
<dbReference type="EMBL" id="BAAAUT010000012">
    <property type="protein sequence ID" value="GAA3128240.1"/>
    <property type="molecule type" value="Genomic_DNA"/>
</dbReference>
<dbReference type="InterPro" id="IPR017853">
    <property type="entry name" value="GH"/>
</dbReference>
<feature type="chain" id="PRO_5046767200" evidence="4">
    <location>
        <begin position="20"/>
        <end position="640"/>
    </location>
</feature>
<keyword evidence="7" id="KW-1185">Reference proteome</keyword>
<evidence type="ECO:0000256" key="4">
    <source>
        <dbReference type="SAM" id="SignalP"/>
    </source>
</evidence>
<name>A0ABP6MWH4_9ACTN</name>
<dbReference type="InterPro" id="IPR001547">
    <property type="entry name" value="Glyco_hydro_5"/>
</dbReference>
<dbReference type="Gene3D" id="3.20.20.80">
    <property type="entry name" value="Glycosidases"/>
    <property type="match status" value="1"/>
</dbReference>
<feature type="domain" description="Glycoside hydrolase family 5" evidence="5">
    <location>
        <begin position="65"/>
        <end position="397"/>
    </location>
</feature>
<dbReference type="Gene3D" id="2.60.40.1180">
    <property type="entry name" value="Golgi alpha-mannosidase II"/>
    <property type="match status" value="1"/>
</dbReference>
<keyword evidence="1 3" id="KW-0378">Hydrolase</keyword>
<dbReference type="InterPro" id="IPR052066">
    <property type="entry name" value="Glycosphingolipid_Hydrolases"/>
</dbReference>
<accession>A0ABP6MWH4</accession>
<dbReference type="InterPro" id="IPR013780">
    <property type="entry name" value="Glyco_hydro_b"/>
</dbReference>
<organism evidence="6 7">
    <name type="scientific">Planomonospora alba</name>
    <dbReference type="NCBI Taxonomy" id="161354"/>
    <lineage>
        <taxon>Bacteria</taxon>
        <taxon>Bacillati</taxon>
        <taxon>Actinomycetota</taxon>
        <taxon>Actinomycetes</taxon>
        <taxon>Streptosporangiales</taxon>
        <taxon>Streptosporangiaceae</taxon>
        <taxon>Planomonospora</taxon>
    </lineage>
</organism>
<keyword evidence="4" id="KW-0732">Signal</keyword>
<comment type="caution">
    <text evidence="6">The sequence shown here is derived from an EMBL/GenBank/DDBJ whole genome shotgun (WGS) entry which is preliminary data.</text>
</comment>
<sequence>MTRLAVVPALAAALTFAPAAGDTRAPATATATATAAAARTAPTAAPPTALTVAAKQRGWVFRDGHGREVTLRGFNVSGSTKLYENALLPFRSAADAARSAQAMRDLTGANAIRFLISWEGVQPSPTTIDHAYLDRAVEQIRAFTGRGIRVLVDYHQDLYSSHLFHEGSWYTGDGAPEWVVRAGDYPRESCGICLLWGQNMQTNEAVRRAAYDFWRNRRVSTETGEVGVQDAFLLQAKAAMTRIRQRLTDAEFASVIGFDPFNEPYDGGLDGRSGLEWEKTYLMPFYQRFRAAMDAAGWGDKPAFVEPLVFWNTGFFEEGGLTAVGALGTRYVFNSHFYDGARMTIDPSPASDGTYGAAMNEIRDRARTLATAPFVSEFGHRMSGGGSDRTPWMVRAMYQAMDSGVPGRNWWRDAAAGGDVLSSTQWHWDLYSGRHHEPMNRNPAKVQTEGDAWNDEDFSVVAADDSGTLATRLDQAVLDRLYPSAVAGDVLAFAYEDLARSGYGDAGRRQAWLAVPSSMPDTAALVEGRRFGVLVWRGPATAPGAPTELHLPASFTAETTVVVGDVATRAGLPASGPAAIATETGSPTAHRLLLRPSGAAPGTVHAALVVGASTGPAVTPAQLTAAAAELAAWKEQRFPS</sequence>
<dbReference type="SUPFAM" id="SSF51445">
    <property type="entry name" value="(Trans)glycosidases"/>
    <property type="match status" value="1"/>
</dbReference>
<dbReference type="Proteomes" id="UP001500320">
    <property type="component" value="Unassembled WGS sequence"/>
</dbReference>
<dbReference type="Pfam" id="PF00150">
    <property type="entry name" value="Cellulase"/>
    <property type="match status" value="1"/>
</dbReference>